<name>A0A7G9ZAF2_9EURY</name>
<dbReference type="EMBL" id="MT631683">
    <property type="protein sequence ID" value="QNO57236.1"/>
    <property type="molecule type" value="Genomic_DNA"/>
</dbReference>
<evidence type="ECO:0000256" key="1">
    <source>
        <dbReference type="SAM" id="Phobius"/>
    </source>
</evidence>
<keyword evidence="1" id="KW-0472">Membrane</keyword>
<keyword evidence="1" id="KW-1133">Transmembrane helix</keyword>
<feature type="transmembrane region" description="Helical" evidence="1">
    <location>
        <begin position="52"/>
        <end position="77"/>
    </location>
</feature>
<organism evidence="2">
    <name type="scientific">Candidatus Methanophaga sp. ANME-1 ERB7</name>
    <dbReference type="NCBI Taxonomy" id="2759913"/>
    <lineage>
        <taxon>Archaea</taxon>
        <taxon>Methanobacteriati</taxon>
        <taxon>Methanobacteriota</taxon>
        <taxon>Stenosarchaea group</taxon>
        <taxon>Methanomicrobia</taxon>
        <taxon>Candidatus Methanophagales</taxon>
        <taxon>Candidatus Methanophagaceae</taxon>
        <taxon>Candidatus Methanophaga</taxon>
    </lineage>
</organism>
<proteinExistence type="predicted"/>
<accession>A0A7G9ZAF2</accession>
<dbReference type="AlphaFoldDB" id="A0A7G9ZAF2"/>
<evidence type="ECO:0000313" key="2">
    <source>
        <dbReference type="EMBL" id="QNO57236.1"/>
    </source>
</evidence>
<keyword evidence="1" id="KW-0812">Transmembrane</keyword>
<sequence>MNRIFGAWRCFDKNPELATRVLMDQVSAAASHANPVRHVLELEKSGYLEDTWTLAVGTAMLYSIAFSAAYALLYLTYGVFWF</sequence>
<reference evidence="2" key="1">
    <citation type="submission" date="2020-06" db="EMBL/GenBank/DDBJ databases">
        <title>Unique genomic features of the anaerobic methanotrophic archaea.</title>
        <authorList>
            <person name="Chadwick G.L."/>
            <person name="Skennerton C.T."/>
            <person name="Laso-Perez R."/>
            <person name="Leu A.O."/>
            <person name="Speth D.R."/>
            <person name="Yu H."/>
            <person name="Morgan-Lang C."/>
            <person name="Hatzenpichler R."/>
            <person name="Goudeau D."/>
            <person name="Malmstrom R."/>
            <person name="Brazelton W.J."/>
            <person name="Woyke T."/>
            <person name="Hallam S.J."/>
            <person name="Tyson G.W."/>
            <person name="Wegener G."/>
            <person name="Boetius A."/>
            <person name="Orphan V."/>
        </authorList>
    </citation>
    <scope>NUCLEOTIDE SEQUENCE</scope>
</reference>
<protein>
    <submittedName>
        <fullName evidence="2">Uncharacterized protein</fullName>
    </submittedName>
</protein>
<gene>
    <name evidence="2" type="ORF">ALKFPMEL_00018</name>
</gene>